<proteinExistence type="predicted"/>
<dbReference type="InterPro" id="IPR025476">
    <property type="entry name" value="Helitron_helicase-like"/>
</dbReference>
<dbReference type="AlphaFoldDB" id="A0A8J5JGQ8"/>
<reference evidence="2" key="1">
    <citation type="submission" date="2021-01" db="EMBL/GenBank/DDBJ databases">
        <title>Phytophthora aleatoria, a newly-described species from Pinus radiata is distinct from Phytophthora cactorum isolates based on comparative genomics.</title>
        <authorList>
            <person name="Mcdougal R."/>
            <person name="Panda P."/>
            <person name="Williams N."/>
            <person name="Studholme D.J."/>
        </authorList>
    </citation>
    <scope>NUCLEOTIDE SEQUENCE</scope>
    <source>
        <strain evidence="2">NZFS 4037</strain>
    </source>
</reference>
<dbReference type="Proteomes" id="UP000709295">
    <property type="component" value="Unassembled WGS sequence"/>
</dbReference>
<gene>
    <name evidence="2" type="ORF">JG688_00001476</name>
</gene>
<dbReference type="EMBL" id="JAENGY010000034">
    <property type="protein sequence ID" value="KAG6976341.1"/>
    <property type="molecule type" value="Genomic_DNA"/>
</dbReference>
<organism evidence="2 3">
    <name type="scientific">Phytophthora aleatoria</name>
    <dbReference type="NCBI Taxonomy" id="2496075"/>
    <lineage>
        <taxon>Eukaryota</taxon>
        <taxon>Sar</taxon>
        <taxon>Stramenopiles</taxon>
        <taxon>Oomycota</taxon>
        <taxon>Peronosporomycetes</taxon>
        <taxon>Peronosporales</taxon>
        <taxon>Peronosporaceae</taxon>
        <taxon>Phytophthora</taxon>
    </lineage>
</organism>
<sequence length="213" mass="23935">MQAISIRDRLSPHTMELSASVPRDALREYVQHQQDRLYAISEQRPLPEAPQGDRRVWELYSKISTGMRAFGGSNEERPGARSNLFSITFQIASLAGEIADDILSEMERGINNTLIYSRAKLGQIAAANPYICARYFDRVVSTFVDVVLNWDMENNCSRREPGLFGCTKASYAATESQNSTGSLHTHMLIWIDGMPSTVDEYYRICSLDGSVLQ</sequence>
<keyword evidence="3" id="KW-1185">Reference proteome</keyword>
<dbReference type="Pfam" id="PF14214">
    <property type="entry name" value="Helitron_like_N"/>
    <property type="match status" value="1"/>
</dbReference>
<name>A0A8J5JGQ8_9STRA</name>
<evidence type="ECO:0000313" key="3">
    <source>
        <dbReference type="Proteomes" id="UP000709295"/>
    </source>
</evidence>
<accession>A0A8J5JGQ8</accession>
<evidence type="ECO:0000259" key="1">
    <source>
        <dbReference type="Pfam" id="PF14214"/>
    </source>
</evidence>
<evidence type="ECO:0000313" key="2">
    <source>
        <dbReference type="EMBL" id="KAG6976341.1"/>
    </source>
</evidence>
<protein>
    <recommendedName>
        <fullName evidence="1">Helitron helicase-like domain-containing protein</fullName>
    </recommendedName>
</protein>
<comment type="caution">
    <text evidence="2">The sequence shown here is derived from an EMBL/GenBank/DDBJ whole genome shotgun (WGS) entry which is preliminary data.</text>
</comment>
<feature type="domain" description="Helitron helicase-like" evidence="1">
    <location>
        <begin position="87"/>
        <end position="189"/>
    </location>
</feature>